<evidence type="ECO:0000256" key="4">
    <source>
        <dbReference type="ARBA" id="ARBA00022475"/>
    </source>
</evidence>
<dbReference type="GeneID" id="29741540"/>
<proteinExistence type="inferred from homology"/>
<dbReference type="PANTHER" id="PTHR21716:SF53">
    <property type="entry name" value="PERMEASE PERM-RELATED"/>
    <property type="match status" value="1"/>
</dbReference>
<dbReference type="KEGG" id="lst:LSS_22480"/>
<evidence type="ECO:0000256" key="7">
    <source>
        <dbReference type="ARBA" id="ARBA00023136"/>
    </source>
</evidence>
<sequence length="355" mass="39048">MRDPGTGEFSGYFVRTSFFLIVVFTVVVSLWGLRLLAVPIVLALLIFYAFNGTINNLESLGVPRILSIAVLMLFAILPIYLFINSVASPIASTLNPLLKNWKQDLDDAKFKYLTVTVNLQFNEFPASWNETIRPDELIKKIAELMHEQVKGFVSYIPTLIGYLLITPLFAFLFLLNGNGIYKSLISLIPNRYFEMALMITYKINEQLTNYLKSLMIQSVIICAVSSLGFYIIGLPYFYIFGLFLGVANSIPYLGPIMGAIPPLFFALVIGGAGTTELMISILIVVSVAQIIDNFLVQPIVISGSMSLHPIVIVGAVTVGGTALGLVGMLIAVPMAAILKVTIQTLYSSMKDHNLL</sequence>
<dbReference type="InterPro" id="IPR002549">
    <property type="entry name" value="AI-2E-like"/>
</dbReference>
<evidence type="ECO:0000313" key="10">
    <source>
        <dbReference type="Proteomes" id="UP000035800"/>
    </source>
</evidence>
<dbReference type="STRING" id="758847.LSS_22480"/>
<feature type="transmembrane region" description="Helical" evidence="8">
    <location>
        <begin position="65"/>
        <end position="83"/>
    </location>
</feature>
<keyword evidence="6 8" id="KW-1133">Transmembrane helix</keyword>
<feature type="transmembrane region" description="Helical" evidence="8">
    <location>
        <begin position="36"/>
        <end position="53"/>
    </location>
</feature>
<evidence type="ECO:0000256" key="5">
    <source>
        <dbReference type="ARBA" id="ARBA00022692"/>
    </source>
</evidence>
<gene>
    <name evidence="9" type="ORF">LSS_22480</name>
</gene>
<dbReference type="GO" id="GO:0005886">
    <property type="term" value="C:plasma membrane"/>
    <property type="evidence" value="ECO:0007669"/>
    <property type="project" value="UniProtKB-SubCell"/>
</dbReference>
<feature type="transmembrane region" description="Helical" evidence="8">
    <location>
        <begin position="12"/>
        <end position="30"/>
    </location>
</feature>
<feature type="transmembrane region" description="Helical" evidence="8">
    <location>
        <begin position="263"/>
        <end position="291"/>
    </location>
</feature>
<accession>A0A097ES82</accession>
<evidence type="ECO:0000256" key="2">
    <source>
        <dbReference type="ARBA" id="ARBA00009773"/>
    </source>
</evidence>
<dbReference type="RefSeq" id="WP_004473474.1">
    <property type="nucleotide sequence ID" value="NZ_CP006694.1"/>
</dbReference>
<feature type="transmembrane region" description="Helical" evidence="8">
    <location>
        <begin position="152"/>
        <end position="175"/>
    </location>
</feature>
<evidence type="ECO:0000256" key="3">
    <source>
        <dbReference type="ARBA" id="ARBA00022448"/>
    </source>
</evidence>
<organism evidence="9 10">
    <name type="scientific">Leptospira santarosai serovar Shermani str. LT 821</name>
    <dbReference type="NCBI Taxonomy" id="758847"/>
    <lineage>
        <taxon>Bacteria</taxon>
        <taxon>Pseudomonadati</taxon>
        <taxon>Spirochaetota</taxon>
        <taxon>Spirochaetia</taxon>
        <taxon>Leptospirales</taxon>
        <taxon>Leptospiraceae</taxon>
        <taxon>Leptospira</taxon>
    </lineage>
</organism>
<comment type="similarity">
    <text evidence="2">Belongs to the autoinducer-2 exporter (AI-2E) (TC 2.A.86) family.</text>
</comment>
<feature type="transmembrane region" description="Helical" evidence="8">
    <location>
        <begin position="214"/>
        <end position="232"/>
    </location>
</feature>
<evidence type="ECO:0000256" key="8">
    <source>
        <dbReference type="SAM" id="Phobius"/>
    </source>
</evidence>
<dbReference type="PANTHER" id="PTHR21716">
    <property type="entry name" value="TRANSMEMBRANE PROTEIN"/>
    <property type="match status" value="1"/>
</dbReference>
<dbReference type="Proteomes" id="UP000035800">
    <property type="component" value="Chromosome I"/>
</dbReference>
<feature type="transmembrane region" description="Helical" evidence="8">
    <location>
        <begin position="311"/>
        <end position="338"/>
    </location>
</feature>
<comment type="subcellular location">
    <subcellularLocation>
        <location evidence="1">Cell membrane</location>
        <topology evidence="1">Multi-pass membrane protein</topology>
    </subcellularLocation>
</comment>
<evidence type="ECO:0000313" key="9">
    <source>
        <dbReference type="EMBL" id="AIT10766.1"/>
    </source>
</evidence>
<dbReference type="EMBL" id="CP006694">
    <property type="protein sequence ID" value="AIT10766.1"/>
    <property type="molecule type" value="Genomic_DNA"/>
</dbReference>
<dbReference type="Pfam" id="PF01594">
    <property type="entry name" value="AI-2E_transport"/>
    <property type="match status" value="1"/>
</dbReference>
<keyword evidence="3" id="KW-0813">Transport</keyword>
<reference evidence="9 10" key="2">
    <citation type="journal article" date="2014" name="Emerg. Microbes Infect.">
        <title>Potential impact on kidney infection: a whole-genome analysis of Leptospira santarosai serovar Shermani.</title>
        <authorList>
            <person name="Chou L.F."/>
            <person name="Chen T.W."/>
            <person name="Ko Y.C."/>
            <person name="Pan M.J."/>
            <person name="Tian Y.C."/>
            <person name="Chiu C.H."/>
            <person name="Tang P."/>
            <person name="Hung C.C."/>
            <person name="Yang C.W."/>
        </authorList>
    </citation>
    <scope>NUCLEOTIDE SEQUENCE</scope>
    <source>
        <strain evidence="9 10">LT 821</strain>
    </source>
</reference>
<protein>
    <submittedName>
        <fullName evidence="9">Permease</fullName>
    </submittedName>
</protein>
<keyword evidence="4" id="KW-1003">Cell membrane</keyword>
<keyword evidence="5 8" id="KW-0812">Transmembrane</keyword>
<evidence type="ECO:0000256" key="1">
    <source>
        <dbReference type="ARBA" id="ARBA00004651"/>
    </source>
</evidence>
<dbReference type="AlphaFoldDB" id="A0A097ES82"/>
<evidence type="ECO:0000256" key="6">
    <source>
        <dbReference type="ARBA" id="ARBA00022989"/>
    </source>
</evidence>
<name>A0A097ES82_9LEPT</name>
<keyword evidence="7 8" id="KW-0472">Membrane</keyword>
<dbReference type="GO" id="GO:0055085">
    <property type="term" value="P:transmembrane transport"/>
    <property type="evidence" value="ECO:0007669"/>
    <property type="project" value="TreeGrafter"/>
</dbReference>
<reference evidence="9 10" key="1">
    <citation type="journal article" date="2012" name="Gene">
        <title>Sequence of Leptospira santarosai serovar Shermani genome and prediction of virulence-associated genes.</title>
        <authorList>
            <person name="Chou L.F."/>
            <person name="Chen Y.T."/>
            <person name="Lu C.W."/>
            <person name="Ko Y.C."/>
            <person name="Tang C.Y."/>
            <person name="Pan M.J."/>
            <person name="Tian Y.C."/>
            <person name="Chiu C.H."/>
            <person name="Hung C.C."/>
            <person name="Yang C.W."/>
        </authorList>
    </citation>
    <scope>NUCLEOTIDE SEQUENCE [LARGE SCALE GENOMIC DNA]</scope>
    <source>
        <strain evidence="9">LT 821</strain>
    </source>
</reference>